<reference evidence="11 12" key="1">
    <citation type="journal article" date="2007" name="Proc. Natl. Acad. Sci. U.S.A.">
        <title>The genome of Syntrophus aciditrophicus: life at the thermodynamic limit of microbial growth.</title>
        <authorList>
            <person name="McInerney M.J."/>
            <person name="Rohlin L."/>
            <person name="Mouttaki H."/>
            <person name="Kim U."/>
            <person name="Krupp R.S."/>
            <person name="Rios-Hernandez L."/>
            <person name="Sieber J."/>
            <person name="Struchtemeyer C.G."/>
            <person name="Bhattacharyya A."/>
            <person name="Campbell J.W."/>
            <person name="Gunsalus R.P."/>
        </authorList>
    </citation>
    <scope>NUCLEOTIDE SEQUENCE [LARGE SCALE GENOMIC DNA]</scope>
    <source>
        <strain evidence="11 12">SB</strain>
    </source>
</reference>
<dbReference type="RefSeq" id="WP_011418126.1">
    <property type="nucleotide sequence ID" value="NC_007759.1"/>
</dbReference>
<evidence type="ECO:0000256" key="5">
    <source>
        <dbReference type="RuleBase" id="RU004003"/>
    </source>
</evidence>
<dbReference type="HOGENOM" id="CLU_006756_1_1_7"/>
<evidence type="ECO:0000256" key="7">
    <source>
        <dbReference type="SAM" id="MobiDB-lite"/>
    </source>
</evidence>
<feature type="domain" description="GspD-like N0" evidence="10">
    <location>
        <begin position="78"/>
        <end position="146"/>
    </location>
</feature>
<evidence type="ECO:0000256" key="1">
    <source>
        <dbReference type="ARBA" id="ARBA00004370"/>
    </source>
</evidence>
<dbReference type="InterPro" id="IPR004846">
    <property type="entry name" value="T2SS/T3SS_dom"/>
</dbReference>
<sequence>MNYRREHRSTDAGNMARYLVVFLILCLTATAEGRSSLSRSGSAVALSSNTLPDAYAGNGNHGAGPPVNNMGSPGVTIDFDNVEIQTFIKAIGEMTGRNFLIDKQVQGSVTVFSPKQISSDEAYRVFQSVLEIHGYTTVPSGAVIKILPRKDAREKDIPTFLQDEEGGREDQLITRIVKLKHGNPEDLKKVIDPLVTRDSIVHAYPPSGMLVITDVESNVQRLLKIITALDSELEKNAIVMHVYPLQNASAEDLAKVLINLQPKETAPGSEKGQPALSRNVQIQSDKATNSLIITASAEDYALLQGLIQKLDSSRPMVYIEALILEVNIVKDFNLGTEWRAMHDAGSGGTGSLLFGSGGLGPPAGTYNILPDVTTPATYSSGFTFGILGTGITLGGITFQDIGAMIQAIKSDTDIHILSKPQLLTMDNEEAQIHVGKNVPYATRKETTTTNLDYSSYEYRDVGVSLKITPHINSEGFVRMKINQEVSQVTEDSPTGLPTTNKRAVNTTVTIKDSETVVIGGMIGDSTQLGTYKVPLLGDIPVLGWLFKSRSSNREKTNLYVFITPRVIRQHTDASRISKEKSDHLEREKKNLSNPGQKKGNH</sequence>
<dbReference type="PANTHER" id="PTHR30332">
    <property type="entry name" value="PROBABLE GENERAL SECRETION PATHWAY PROTEIN D"/>
    <property type="match status" value="1"/>
</dbReference>
<dbReference type="InterPro" id="IPR001775">
    <property type="entry name" value="GspD/PilQ"/>
</dbReference>
<dbReference type="PANTHER" id="PTHR30332:SF24">
    <property type="entry name" value="SECRETIN GSPD-RELATED"/>
    <property type="match status" value="1"/>
</dbReference>
<evidence type="ECO:0000256" key="3">
    <source>
        <dbReference type="ARBA" id="ARBA00022729"/>
    </source>
</evidence>
<dbReference type="AlphaFoldDB" id="Q2LVJ8"/>
<dbReference type="KEGG" id="sat:SYN_01548"/>
<keyword evidence="4" id="KW-0472">Membrane</keyword>
<dbReference type="Proteomes" id="UP000001933">
    <property type="component" value="Chromosome"/>
</dbReference>
<evidence type="ECO:0000259" key="10">
    <source>
        <dbReference type="Pfam" id="PF21305"/>
    </source>
</evidence>
<dbReference type="PRINTS" id="PR00811">
    <property type="entry name" value="BCTERIALGSPD"/>
</dbReference>
<dbReference type="InParanoid" id="Q2LVJ8"/>
<dbReference type="Pfam" id="PF21305">
    <property type="entry name" value="type_II_gspD_N0"/>
    <property type="match status" value="1"/>
</dbReference>
<dbReference type="InterPro" id="IPR005644">
    <property type="entry name" value="NolW-like"/>
</dbReference>
<dbReference type="GO" id="GO:0009279">
    <property type="term" value="C:cell outer membrane"/>
    <property type="evidence" value="ECO:0007669"/>
    <property type="project" value="UniProtKB-SubCell"/>
</dbReference>
<dbReference type="EMBL" id="CP000252">
    <property type="protein sequence ID" value="ABC78106.1"/>
    <property type="molecule type" value="Genomic_DNA"/>
</dbReference>
<evidence type="ECO:0000256" key="4">
    <source>
        <dbReference type="ARBA" id="ARBA00023136"/>
    </source>
</evidence>
<evidence type="ECO:0000256" key="2">
    <source>
        <dbReference type="ARBA" id="ARBA00022692"/>
    </source>
</evidence>
<evidence type="ECO:0000256" key="6">
    <source>
        <dbReference type="RuleBase" id="RU004004"/>
    </source>
</evidence>
<protein>
    <submittedName>
        <fullName evidence="11">General secretion pathway protein D</fullName>
    </submittedName>
</protein>
<dbReference type="Pfam" id="PF00263">
    <property type="entry name" value="Secretin"/>
    <property type="match status" value="1"/>
</dbReference>
<dbReference type="InterPro" id="IPR050810">
    <property type="entry name" value="Bact_Secretion_Sys_Channel"/>
</dbReference>
<dbReference type="eggNOG" id="COG1450">
    <property type="taxonomic scope" value="Bacteria"/>
</dbReference>
<accession>Q2LVJ8</accession>
<keyword evidence="6" id="KW-0813">Transport</keyword>
<dbReference type="STRING" id="56780.SYN_01548"/>
<evidence type="ECO:0000259" key="9">
    <source>
        <dbReference type="Pfam" id="PF03958"/>
    </source>
</evidence>
<dbReference type="FunCoup" id="Q2LVJ8">
    <property type="interactions" value="90"/>
</dbReference>
<organism evidence="11 12">
    <name type="scientific">Syntrophus aciditrophicus (strain SB)</name>
    <dbReference type="NCBI Taxonomy" id="56780"/>
    <lineage>
        <taxon>Bacteria</taxon>
        <taxon>Pseudomonadati</taxon>
        <taxon>Thermodesulfobacteriota</taxon>
        <taxon>Syntrophia</taxon>
        <taxon>Syntrophales</taxon>
        <taxon>Syntrophaceae</taxon>
        <taxon>Syntrophus</taxon>
    </lineage>
</organism>
<dbReference type="InterPro" id="IPR049371">
    <property type="entry name" value="GspD-like_N0"/>
</dbReference>
<evidence type="ECO:0000313" key="11">
    <source>
        <dbReference type="EMBL" id="ABC78106.1"/>
    </source>
</evidence>
<name>Q2LVJ8_SYNAS</name>
<evidence type="ECO:0000259" key="8">
    <source>
        <dbReference type="Pfam" id="PF00263"/>
    </source>
</evidence>
<dbReference type="GO" id="GO:0009306">
    <property type="term" value="P:protein secretion"/>
    <property type="evidence" value="ECO:0007669"/>
    <property type="project" value="InterPro"/>
</dbReference>
<evidence type="ECO:0000313" key="12">
    <source>
        <dbReference type="Proteomes" id="UP000001933"/>
    </source>
</evidence>
<feature type="compositionally biased region" description="Basic and acidic residues" evidence="7">
    <location>
        <begin position="572"/>
        <end position="590"/>
    </location>
</feature>
<dbReference type="GO" id="GO:0015627">
    <property type="term" value="C:type II protein secretion system complex"/>
    <property type="evidence" value="ECO:0007669"/>
    <property type="project" value="TreeGrafter"/>
</dbReference>
<keyword evidence="2" id="KW-0812">Transmembrane</keyword>
<comment type="subcellular location">
    <subcellularLocation>
        <location evidence="6">Cell outer membrane</location>
    </subcellularLocation>
    <subcellularLocation>
        <location evidence="1">Membrane</location>
    </subcellularLocation>
</comment>
<dbReference type="InterPro" id="IPR038591">
    <property type="entry name" value="NolW-like_sf"/>
</dbReference>
<comment type="similarity">
    <text evidence="5">Belongs to the bacterial secretin family.</text>
</comment>
<keyword evidence="3" id="KW-0732">Signal</keyword>
<dbReference type="OrthoDB" id="9775455at2"/>
<proteinExistence type="inferred from homology"/>
<gene>
    <name evidence="11" type="ORF">SYN_01548</name>
</gene>
<dbReference type="Gene3D" id="3.30.1370.120">
    <property type="match status" value="2"/>
</dbReference>
<dbReference type="Pfam" id="PF03958">
    <property type="entry name" value="Secretin_N"/>
    <property type="match status" value="2"/>
</dbReference>
<feature type="domain" description="Type II/III secretion system secretin-like" evidence="8">
    <location>
        <begin position="407"/>
        <end position="568"/>
    </location>
</feature>
<feature type="domain" description="NolW-like" evidence="9">
    <location>
        <begin position="241"/>
        <end position="315"/>
    </location>
</feature>
<keyword evidence="12" id="KW-1185">Reference proteome</keyword>
<feature type="region of interest" description="Disordered" evidence="7">
    <location>
        <begin position="572"/>
        <end position="601"/>
    </location>
</feature>
<feature type="domain" description="NolW-like" evidence="9">
    <location>
        <begin position="174"/>
        <end position="231"/>
    </location>
</feature>